<accession>A0AAF0BN14</accession>
<dbReference type="EMBL" id="CP116805">
    <property type="protein sequence ID" value="WCL55321.1"/>
    <property type="molecule type" value="Genomic_DNA"/>
</dbReference>
<dbReference type="RefSeq" id="WP_289505117.1">
    <property type="nucleotide sequence ID" value="NZ_CP116805.1"/>
</dbReference>
<proteinExistence type="predicted"/>
<dbReference type="SUPFAM" id="SSF52279">
    <property type="entry name" value="Beta-D-glucan exohydrolase, C-terminal domain"/>
    <property type="match status" value="1"/>
</dbReference>
<dbReference type="Proteomes" id="UP001217500">
    <property type="component" value="Chromosome"/>
</dbReference>
<feature type="domain" description="Glycoside hydrolase family 3 C-terminal" evidence="4">
    <location>
        <begin position="428"/>
        <end position="642"/>
    </location>
</feature>
<dbReference type="PRINTS" id="PR00133">
    <property type="entry name" value="GLHYDRLASE3"/>
</dbReference>
<keyword evidence="7" id="KW-1185">Reference proteome</keyword>
<keyword evidence="2" id="KW-0732">Signal</keyword>
<evidence type="ECO:0000259" key="5">
    <source>
        <dbReference type="Pfam" id="PF18559"/>
    </source>
</evidence>
<reference evidence="6" key="1">
    <citation type="submission" date="2023-01" db="EMBL/GenBank/DDBJ databases">
        <title>The genome sequence of Kordiimonadaceae bacterium 6D33.</title>
        <authorList>
            <person name="Liu Y."/>
        </authorList>
    </citation>
    <scope>NUCLEOTIDE SEQUENCE</scope>
    <source>
        <strain evidence="6">6D33</strain>
    </source>
</reference>
<evidence type="ECO:0000259" key="4">
    <source>
        <dbReference type="Pfam" id="PF01915"/>
    </source>
</evidence>
<name>A0AAF0BN14_9PROT</name>
<evidence type="ECO:0000313" key="6">
    <source>
        <dbReference type="EMBL" id="WCL55321.1"/>
    </source>
</evidence>
<dbReference type="SUPFAM" id="SSF51445">
    <property type="entry name" value="(Trans)glycosidases"/>
    <property type="match status" value="1"/>
</dbReference>
<dbReference type="InterPro" id="IPR051915">
    <property type="entry name" value="Cellulose_Degrad_GH3"/>
</dbReference>
<organism evidence="6 7">
    <name type="scientific">Gimibacter soli</name>
    <dbReference type="NCBI Taxonomy" id="3024400"/>
    <lineage>
        <taxon>Bacteria</taxon>
        <taxon>Pseudomonadati</taxon>
        <taxon>Pseudomonadota</taxon>
        <taxon>Alphaproteobacteria</taxon>
        <taxon>Kordiimonadales</taxon>
        <taxon>Temperatibacteraceae</taxon>
        <taxon>Gimibacter</taxon>
    </lineage>
</organism>
<dbReference type="AlphaFoldDB" id="A0AAF0BN14"/>
<keyword evidence="1 6" id="KW-0378">Hydrolase</keyword>
<evidence type="ECO:0000259" key="3">
    <source>
        <dbReference type="Pfam" id="PF00933"/>
    </source>
</evidence>
<gene>
    <name evidence="6" type="ORF">PH603_06060</name>
</gene>
<feature type="chain" id="PRO_5042089459" evidence="2">
    <location>
        <begin position="31"/>
        <end position="845"/>
    </location>
</feature>
<feature type="domain" description="Glycoside hydrolase family 3 N-terminal" evidence="3">
    <location>
        <begin position="64"/>
        <end position="387"/>
    </location>
</feature>
<feature type="domain" description="ExoP galactose-binding-like" evidence="5">
    <location>
        <begin position="676"/>
        <end position="832"/>
    </location>
</feature>
<dbReference type="InterPro" id="IPR036962">
    <property type="entry name" value="Glyco_hydro_3_N_sf"/>
</dbReference>
<feature type="signal peptide" evidence="2">
    <location>
        <begin position="1"/>
        <end position="30"/>
    </location>
</feature>
<dbReference type="Pfam" id="PF18559">
    <property type="entry name" value="Exop_C"/>
    <property type="match status" value="1"/>
</dbReference>
<protein>
    <submittedName>
        <fullName evidence="6">Glycoside hydrolase family 3 N-terminal domain-containing protein</fullName>
    </submittedName>
</protein>
<dbReference type="KEGG" id="gso:PH603_06060"/>
<dbReference type="InterPro" id="IPR041443">
    <property type="entry name" value="Exop_C"/>
</dbReference>
<dbReference type="PANTHER" id="PTHR30620">
    <property type="entry name" value="PERIPLASMIC BETA-GLUCOSIDASE-RELATED"/>
    <property type="match status" value="1"/>
</dbReference>
<dbReference type="Gene3D" id="2.60.120.430">
    <property type="entry name" value="Galactose-binding lectin"/>
    <property type="match status" value="1"/>
</dbReference>
<dbReference type="Gene3D" id="3.20.20.300">
    <property type="entry name" value="Glycoside hydrolase, family 3, N-terminal domain"/>
    <property type="match status" value="1"/>
</dbReference>
<sequence>MSAYQTFGRTAKAFAISALMMSVAPAPLLAADEGAASWPVVASAVKADAAIEARVSEILAKMSVEEKVGQVMQAEIQFVTPDDIRKYHLGSVLNGGGSLPNRNKHATPGEWLALADSFYEASVDTADGGVAVPIIWGSDAVHGHNNVIGATLFPHNIGLGAMHDPALIRKIGEVTAREVRATGIDWTFAPTVAVARNDRWGRTYESYSEDPALVKSYAREMVLGLQGEPGTPDFLNGNHVIATAKHFLADGGTTAGDDQGNAEMPEKALRDIHAPGYFSALEAGAQSVMASFSSWNGTKMHGNPYLLSDVLKDRMGFDGFIVGDWNGHGQVPGCTNVSCAASINAGLDLFMVPEDWKGLYEHTLTQVKAGDIPMQRLDDAVARMLRVKLRAGLFDGGKPSTRGVAGRDDVIGSPEHRAVARQAVRQSLVLLKNAGGVLPIKPSARILVTGDGADNIGKQSGGWTISWQGTGNVNSDFPGATSIYGGIADAVKAAGGIATLSEDGFYKEKPDVAVVVFGEEPYAEGQGDRDTLEFEPGNKRALATLKKLKAEGIPVVSVFLSGRPMWVNPEINASDAFVAAWLPGSEGGGLADVLVADAQGKPRHDFTGRLSFSWPKTPMQDTLNKGQKGYDPQFALGYGLDYKAKGKGPGKLAEDVEGVKAPGMDDIPLYVGRPLAPWLVFITDDTAGQQLSGAYAALRTGTARANVVDKNVQGDALLVEWLTGDRAALALRDGPVLDWSGYYTAGATLTFELKTDKLDAMAVGFGCGADCGGDVSLAKVPDVGAADAAGWRKVSVPLVCLADSAENFSHVTEPFRLSATGVMKATVANITIDLTEEGVKACPFP</sequence>
<dbReference type="InterPro" id="IPR036881">
    <property type="entry name" value="Glyco_hydro_3_C_sf"/>
</dbReference>
<dbReference type="InterPro" id="IPR001764">
    <property type="entry name" value="Glyco_hydro_3_N"/>
</dbReference>
<dbReference type="GO" id="GO:0009251">
    <property type="term" value="P:glucan catabolic process"/>
    <property type="evidence" value="ECO:0007669"/>
    <property type="project" value="TreeGrafter"/>
</dbReference>
<dbReference type="InterPro" id="IPR002772">
    <property type="entry name" value="Glyco_hydro_3_C"/>
</dbReference>
<evidence type="ECO:0000256" key="1">
    <source>
        <dbReference type="ARBA" id="ARBA00022801"/>
    </source>
</evidence>
<evidence type="ECO:0000313" key="7">
    <source>
        <dbReference type="Proteomes" id="UP001217500"/>
    </source>
</evidence>
<dbReference type="Pfam" id="PF01915">
    <property type="entry name" value="Glyco_hydro_3_C"/>
    <property type="match status" value="1"/>
</dbReference>
<dbReference type="InterPro" id="IPR017853">
    <property type="entry name" value="GH"/>
</dbReference>
<dbReference type="Pfam" id="PF00933">
    <property type="entry name" value="Glyco_hydro_3"/>
    <property type="match status" value="1"/>
</dbReference>
<dbReference type="GO" id="GO:0008422">
    <property type="term" value="F:beta-glucosidase activity"/>
    <property type="evidence" value="ECO:0007669"/>
    <property type="project" value="TreeGrafter"/>
</dbReference>
<dbReference type="Gene3D" id="3.40.50.1700">
    <property type="entry name" value="Glycoside hydrolase family 3 C-terminal domain"/>
    <property type="match status" value="1"/>
</dbReference>
<evidence type="ECO:0000256" key="2">
    <source>
        <dbReference type="SAM" id="SignalP"/>
    </source>
</evidence>
<dbReference type="PANTHER" id="PTHR30620:SF77">
    <property type="entry name" value="LYSOSOMAL BETA GLUCOSIDASE-LIKE"/>
    <property type="match status" value="1"/>
</dbReference>